<reference evidence="1 2" key="1">
    <citation type="submission" date="2015-10" db="EMBL/GenBank/DDBJ databases">
        <title>Mycobacterium gordonae draft genome assembly.</title>
        <authorList>
            <person name="Ustinova V."/>
            <person name="Smirnova T."/>
            <person name="Blagodatskikh K."/>
            <person name="Varlamov D."/>
            <person name="Larionova E."/>
            <person name="Chernousova L."/>
        </authorList>
    </citation>
    <scope>NUCLEOTIDE SEQUENCE [LARGE SCALE GENOMIC DNA]</scope>
    <source>
        <strain evidence="1 2">CTRI 14-8773</strain>
    </source>
</reference>
<gene>
    <name evidence="1" type="ORF">AO501_09495</name>
</gene>
<evidence type="ECO:0000313" key="2">
    <source>
        <dbReference type="Proteomes" id="UP000051677"/>
    </source>
</evidence>
<dbReference type="EMBL" id="LKTM01000355">
    <property type="protein sequence ID" value="KQH76238.1"/>
    <property type="molecule type" value="Genomic_DNA"/>
</dbReference>
<evidence type="ECO:0000313" key="1">
    <source>
        <dbReference type="EMBL" id="KQH76238.1"/>
    </source>
</evidence>
<dbReference type="Proteomes" id="UP000051677">
    <property type="component" value="Unassembled WGS sequence"/>
</dbReference>
<proteinExistence type="predicted"/>
<accession>A0A0Q2QW93</accession>
<sequence>MRGKEMASADVQDEIATALFRAIGERLTVLDDVKGSKADYLLKLARAHALVAGTLHSLGDA</sequence>
<dbReference type="AlphaFoldDB" id="A0A0Q2QW93"/>
<name>A0A0Q2QW93_MYCGO</name>
<organism evidence="1 2">
    <name type="scientific">Mycobacterium gordonae</name>
    <dbReference type="NCBI Taxonomy" id="1778"/>
    <lineage>
        <taxon>Bacteria</taxon>
        <taxon>Bacillati</taxon>
        <taxon>Actinomycetota</taxon>
        <taxon>Actinomycetes</taxon>
        <taxon>Mycobacteriales</taxon>
        <taxon>Mycobacteriaceae</taxon>
        <taxon>Mycobacterium</taxon>
    </lineage>
</organism>
<comment type="caution">
    <text evidence="1">The sequence shown here is derived from an EMBL/GenBank/DDBJ whole genome shotgun (WGS) entry which is preliminary data.</text>
</comment>
<protein>
    <submittedName>
        <fullName evidence="1">Uncharacterized protein</fullName>
    </submittedName>
</protein>